<feature type="signal peptide" evidence="1">
    <location>
        <begin position="1"/>
        <end position="19"/>
    </location>
</feature>
<protein>
    <submittedName>
        <fullName evidence="2">Uncharacterized protein</fullName>
    </submittedName>
</protein>
<dbReference type="InterPro" id="IPR046732">
    <property type="entry name" value="DUF6624"/>
</dbReference>
<evidence type="ECO:0000313" key="2">
    <source>
        <dbReference type="EMBL" id="PQV48918.1"/>
    </source>
</evidence>
<reference evidence="2 3" key="1">
    <citation type="submission" date="2018-02" db="EMBL/GenBank/DDBJ databases">
        <title>Genomic Encyclopedia of Archaeal and Bacterial Type Strains, Phase II (KMG-II): from individual species to whole genera.</title>
        <authorList>
            <person name="Goeker M."/>
        </authorList>
    </citation>
    <scope>NUCLEOTIDE SEQUENCE [LARGE SCALE GENOMIC DNA]</scope>
    <source>
        <strain evidence="2 3">DSM 21165</strain>
    </source>
</reference>
<feature type="chain" id="PRO_5016777745" evidence="1">
    <location>
        <begin position="20"/>
        <end position="295"/>
    </location>
</feature>
<name>A0A362X0K1_9FLAO</name>
<accession>A0A362X0K1</accession>
<dbReference type="Pfam" id="PF20329">
    <property type="entry name" value="DUF6624"/>
    <property type="match status" value="1"/>
</dbReference>
<dbReference type="EMBL" id="PVEO01000004">
    <property type="protein sequence ID" value="PQV48918.1"/>
    <property type="molecule type" value="Genomic_DNA"/>
</dbReference>
<organism evidence="2 3">
    <name type="scientific">Jejuia pallidilutea</name>
    <dbReference type="NCBI Taxonomy" id="504487"/>
    <lineage>
        <taxon>Bacteria</taxon>
        <taxon>Pseudomonadati</taxon>
        <taxon>Bacteroidota</taxon>
        <taxon>Flavobacteriia</taxon>
        <taxon>Flavobacteriales</taxon>
        <taxon>Flavobacteriaceae</taxon>
        <taxon>Jejuia</taxon>
    </lineage>
</organism>
<proteinExistence type="predicted"/>
<keyword evidence="1" id="KW-0732">Signal</keyword>
<dbReference type="AlphaFoldDB" id="A0A362X0K1"/>
<gene>
    <name evidence="2" type="ORF">CLV33_104124</name>
</gene>
<sequence>MKKTNLFIILFLAFKIVNAQSDKVSFTEKNFEMEFLSYNPIQRTNVSSKNYKWSIEVLSETKKSLLENGNKYFGAHYWNILTAFDFLKEDTDLLKLVFVKLANSKGGCEYITSYKDMVKFDDKIPELYNQYYKSCNSEQKGNKNLDIDEYITDNKLNNDLVKLINIINIDDQKYRGSDEQTYNTRQPELDKQNQKLIDSLFSEHKKYIGISLVGEKFESVMWSVIQHSNLEMMEKYLPIIQKAVQDKELNKTPFKMLIDRIYSQKHDYQIFGSQIGVKNADEKTRNEIIKRYGIE</sequence>
<evidence type="ECO:0000313" key="3">
    <source>
        <dbReference type="Proteomes" id="UP000251545"/>
    </source>
</evidence>
<dbReference type="Proteomes" id="UP000251545">
    <property type="component" value="Unassembled WGS sequence"/>
</dbReference>
<dbReference type="RefSeq" id="WP_105473532.1">
    <property type="nucleotide sequence ID" value="NZ_PVEO01000004.1"/>
</dbReference>
<comment type="caution">
    <text evidence="2">The sequence shown here is derived from an EMBL/GenBank/DDBJ whole genome shotgun (WGS) entry which is preliminary data.</text>
</comment>
<evidence type="ECO:0000256" key="1">
    <source>
        <dbReference type="SAM" id="SignalP"/>
    </source>
</evidence>